<accession>A0A1S1PEW6</accession>
<gene>
    <name evidence="4" type="ORF">BBK14_28610</name>
</gene>
<sequence length="309" mass="32077">MPFPRLPGRRVTALLAAAACTSAVLAVCGPAATAAPGAGAGAGAVASPTITEPAAGSHGFPFQASETMPNPTLIRTDLRVPTFVVLTETDMTLHVTARQPDSATVHTWELAGTSHADQWLLTTGQPVYERMFGKPVPPRDCGADTPPINDGPAHYSLNAALSAVNRWMRGGPAPATGTILSMQGNTPVRDPATGLARGGIRLPDVAVPTRTLTGQRFTEGAAALFCGLFGATDPWNGDADPWDTHNAGDPSNPTAPQTAEPVLRQLYPTHADYVNKVRASAWTSVFRGFLTPADARTIVTAAQNSTVGG</sequence>
<dbReference type="Pfam" id="PF20091">
    <property type="entry name" value="Abhydrolase_10"/>
    <property type="match status" value="1"/>
</dbReference>
<dbReference type="OrthoDB" id="1971292at2"/>
<protein>
    <recommendedName>
        <fullName evidence="3">Alpha/beta hydrolase domain-containing protein</fullName>
    </recommendedName>
</protein>
<proteinExistence type="predicted"/>
<feature type="region of interest" description="Disordered" evidence="1">
    <location>
        <begin position="237"/>
        <end position="258"/>
    </location>
</feature>
<keyword evidence="2" id="KW-0732">Signal</keyword>
<feature type="chain" id="PRO_5039342972" description="Alpha/beta hydrolase domain-containing protein" evidence="2">
    <location>
        <begin position="27"/>
        <end position="309"/>
    </location>
</feature>
<dbReference type="EMBL" id="MAXA01000272">
    <property type="protein sequence ID" value="OHV19787.1"/>
    <property type="molecule type" value="Genomic_DNA"/>
</dbReference>
<comment type="caution">
    <text evidence="4">The sequence shown here is derived from an EMBL/GenBank/DDBJ whole genome shotgun (WGS) entry which is preliminary data.</text>
</comment>
<evidence type="ECO:0000313" key="4">
    <source>
        <dbReference type="EMBL" id="OHV19787.1"/>
    </source>
</evidence>
<dbReference type="RefSeq" id="WP_071066983.1">
    <property type="nucleotide sequence ID" value="NZ_MAXA01000272.1"/>
</dbReference>
<organism evidence="4 5">
    <name type="scientific">Parafrankia soli</name>
    <dbReference type="NCBI Taxonomy" id="2599596"/>
    <lineage>
        <taxon>Bacteria</taxon>
        <taxon>Bacillati</taxon>
        <taxon>Actinomycetota</taxon>
        <taxon>Actinomycetes</taxon>
        <taxon>Frankiales</taxon>
        <taxon>Frankiaceae</taxon>
        <taxon>Parafrankia</taxon>
    </lineage>
</organism>
<evidence type="ECO:0000256" key="2">
    <source>
        <dbReference type="SAM" id="SignalP"/>
    </source>
</evidence>
<feature type="signal peptide" evidence="2">
    <location>
        <begin position="1"/>
        <end position="26"/>
    </location>
</feature>
<name>A0A1S1PEW6_9ACTN</name>
<evidence type="ECO:0000259" key="3">
    <source>
        <dbReference type="Pfam" id="PF20091"/>
    </source>
</evidence>
<keyword evidence="5" id="KW-1185">Reference proteome</keyword>
<evidence type="ECO:0000313" key="5">
    <source>
        <dbReference type="Proteomes" id="UP000179769"/>
    </source>
</evidence>
<reference evidence="5" key="1">
    <citation type="submission" date="2016-07" db="EMBL/GenBank/DDBJ databases">
        <title>Frankia sp. NRRL B-16219 Genome sequencing.</title>
        <authorList>
            <person name="Ghodhbane-Gtari F."/>
            <person name="Swanson E."/>
            <person name="Gueddou A."/>
            <person name="Louati M."/>
            <person name="Nouioui I."/>
            <person name="Hezbri K."/>
            <person name="Abebe-Akele F."/>
            <person name="Simpson S."/>
            <person name="Morris K."/>
            <person name="Thomas K."/>
            <person name="Gtari M."/>
            <person name="Tisa L.S."/>
        </authorList>
    </citation>
    <scope>NUCLEOTIDE SEQUENCE [LARGE SCALE GENOMIC DNA]</scope>
    <source>
        <strain evidence="5">NRRL B-16219</strain>
    </source>
</reference>
<dbReference type="InterPro" id="IPR045394">
    <property type="entry name" value="Abhydrolase_dom"/>
</dbReference>
<dbReference type="AlphaFoldDB" id="A0A1S1PEW6"/>
<dbReference type="Proteomes" id="UP000179769">
    <property type="component" value="Unassembled WGS sequence"/>
</dbReference>
<evidence type="ECO:0000256" key="1">
    <source>
        <dbReference type="SAM" id="MobiDB-lite"/>
    </source>
</evidence>
<feature type="domain" description="Alpha/beta hydrolase" evidence="3">
    <location>
        <begin position="59"/>
        <end position="299"/>
    </location>
</feature>